<evidence type="ECO:0000256" key="1">
    <source>
        <dbReference type="SAM" id="MobiDB-lite"/>
    </source>
</evidence>
<comment type="caution">
    <text evidence="2">The sequence shown here is derived from an EMBL/GenBank/DDBJ whole genome shotgun (WGS) entry which is preliminary data.</text>
</comment>
<accession>A0A8H7CVA9</accession>
<keyword evidence="3" id="KW-1185">Reference proteome</keyword>
<dbReference type="EMBL" id="JACAZI010000011">
    <property type="protein sequence ID" value="KAF7348688.1"/>
    <property type="molecule type" value="Genomic_DNA"/>
</dbReference>
<reference evidence="2" key="1">
    <citation type="submission" date="2020-05" db="EMBL/GenBank/DDBJ databases">
        <title>Mycena genomes resolve the evolution of fungal bioluminescence.</title>
        <authorList>
            <person name="Tsai I.J."/>
        </authorList>
    </citation>
    <scope>NUCLEOTIDE SEQUENCE</scope>
    <source>
        <strain evidence="2">CCC161011</strain>
    </source>
</reference>
<gene>
    <name evidence="2" type="ORF">MVEN_01387600</name>
</gene>
<dbReference type="GO" id="GO:0004519">
    <property type="term" value="F:endonuclease activity"/>
    <property type="evidence" value="ECO:0007669"/>
    <property type="project" value="UniProtKB-KW"/>
</dbReference>
<proteinExistence type="predicted"/>
<feature type="compositionally biased region" description="Low complexity" evidence="1">
    <location>
        <begin position="149"/>
        <end position="167"/>
    </location>
</feature>
<evidence type="ECO:0000313" key="3">
    <source>
        <dbReference type="Proteomes" id="UP000620124"/>
    </source>
</evidence>
<keyword evidence="2" id="KW-0255">Endonuclease</keyword>
<feature type="region of interest" description="Disordered" evidence="1">
    <location>
        <begin position="132"/>
        <end position="179"/>
    </location>
</feature>
<evidence type="ECO:0000313" key="2">
    <source>
        <dbReference type="EMBL" id="KAF7348688.1"/>
    </source>
</evidence>
<dbReference type="PANTHER" id="PTHR37827:SF1">
    <property type="entry name" value="HNH DOMAIN-CONTAINING PROTEIN"/>
    <property type="match status" value="1"/>
</dbReference>
<protein>
    <submittedName>
        <fullName evidence="2">HNH endonuclease</fullName>
    </submittedName>
</protein>
<dbReference type="OrthoDB" id="4777456at2759"/>
<dbReference type="AlphaFoldDB" id="A0A8H7CVA9"/>
<sequence>MGSIGGPSPAIVEPASWISMLSATKDTPARHTCTGTCELCGNQTDKITMHHLYPRAVVRKAAKRGFPFTPDQKDSIASMCWPCHCIVHRLIPADILASAFHSIDLLKTHDGIRAWLVWAQPKGPQYLHSLMVPNPPKPPMAPKPPKPQMSPKASSAPNAPIAPKAPKCPTSTKATKAKGGGLILPTSSMVLSALDTIWVQNGSDFPRLEGKGEKTRGHALRQKIRGFEGLSAVKKPEIETAMMVKPEYHEWQQWVFGEGQRRCKREP</sequence>
<keyword evidence="2" id="KW-0378">Hydrolase</keyword>
<name>A0A8H7CVA9_9AGAR</name>
<feature type="compositionally biased region" description="Pro residues" evidence="1">
    <location>
        <begin position="133"/>
        <end position="148"/>
    </location>
</feature>
<organism evidence="2 3">
    <name type="scientific">Mycena venus</name>
    <dbReference type="NCBI Taxonomy" id="2733690"/>
    <lineage>
        <taxon>Eukaryota</taxon>
        <taxon>Fungi</taxon>
        <taxon>Dikarya</taxon>
        <taxon>Basidiomycota</taxon>
        <taxon>Agaricomycotina</taxon>
        <taxon>Agaricomycetes</taxon>
        <taxon>Agaricomycetidae</taxon>
        <taxon>Agaricales</taxon>
        <taxon>Marasmiineae</taxon>
        <taxon>Mycenaceae</taxon>
        <taxon>Mycena</taxon>
    </lineage>
</organism>
<dbReference type="Proteomes" id="UP000620124">
    <property type="component" value="Unassembled WGS sequence"/>
</dbReference>
<dbReference type="PANTHER" id="PTHR37827">
    <property type="entry name" value="TUDOR DOMAIN-CONTAINING PROTEIN"/>
    <property type="match status" value="1"/>
</dbReference>
<keyword evidence="2" id="KW-0540">Nuclease</keyword>